<evidence type="ECO:0000313" key="3">
    <source>
        <dbReference type="Proteomes" id="UP000006757"/>
    </source>
</evidence>
<dbReference type="HOGENOM" id="CLU_731946_0_0_1"/>
<proteinExistence type="predicted"/>
<dbReference type="InParanoid" id="K1WEF1"/>
<evidence type="ECO:0000313" key="2">
    <source>
        <dbReference type="EMBL" id="EKC99998.1"/>
    </source>
</evidence>
<name>K1WEF1_TRIAC</name>
<protein>
    <recommendedName>
        <fullName evidence="4">Zn(2)-C6 fungal-type domain-containing protein</fullName>
    </recommendedName>
</protein>
<dbReference type="AlphaFoldDB" id="K1WEF1"/>
<evidence type="ECO:0008006" key="4">
    <source>
        <dbReference type="Google" id="ProtNLM"/>
    </source>
</evidence>
<evidence type="ECO:0000256" key="1">
    <source>
        <dbReference type="SAM" id="SignalP"/>
    </source>
</evidence>
<sequence length="307" mass="34639">MVPSQRPLPMLLTTSLLILSTHSTMPASRLRTTKHRLRGTKNRRPRKDNAAVVFLDKLRRVKNGYRFLPVLLKTGAEAQMLRAAKLLFEKHSRRDLYLQVEGRLQPLLNIKTGQAEQAYIVPRLIIEEPADETVPSLSSVAEHSHDEPARAPGSILDLGDDLLHILNEAPERHYTPVETEEDVHHADTADTRCRRCKQQGQPCVHGVRELDHARPTTCIGCQSLDVECSFDNVQAQSADSALHNADWEGLLDPTNKQVFETFLERFVIAGVRDQAWRDQALATFDLLKTNAHGVLFFSRNGDLHVNM</sequence>
<dbReference type="Proteomes" id="UP000006757">
    <property type="component" value="Unassembled WGS sequence"/>
</dbReference>
<keyword evidence="1" id="KW-0732">Signal</keyword>
<dbReference type="EMBL" id="AMBO01000353">
    <property type="protein sequence ID" value="EKC99998.1"/>
    <property type="molecule type" value="Genomic_DNA"/>
</dbReference>
<accession>K1WEF1</accession>
<feature type="signal peptide" evidence="1">
    <location>
        <begin position="1"/>
        <end position="23"/>
    </location>
</feature>
<gene>
    <name evidence="2" type="ORF">A1Q2_05718</name>
</gene>
<comment type="caution">
    <text evidence="2">The sequence shown here is derived from an EMBL/GenBank/DDBJ whole genome shotgun (WGS) entry which is preliminary data.</text>
</comment>
<organism evidence="2 3">
    <name type="scientific">Trichosporon asahii var. asahii (strain CBS 8904)</name>
    <name type="common">Yeast</name>
    <dbReference type="NCBI Taxonomy" id="1220162"/>
    <lineage>
        <taxon>Eukaryota</taxon>
        <taxon>Fungi</taxon>
        <taxon>Dikarya</taxon>
        <taxon>Basidiomycota</taxon>
        <taxon>Agaricomycotina</taxon>
        <taxon>Tremellomycetes</taxon>
        <taxon>Trichosporonales</taxon>
        <taxon>Trichosporonaceae</taxon>
        <taxon>Trichosporon</taxon>
    </lineage>
</organism>
<reference evidence="2 3" key="1">
    <citation type="journal article" date="2012" name="Eukaryot. Cell">
        <title>Genome sequence of the Trichosporon asahii environmental strain CBS 8904.</title>
        <authorList>
            <person name="Yang R.Y."/>
            <person name="Li H.T."/>
            <person name="Zhu H."/>
            <person name="Zhou G.P."/>
            <person name="Wang M."/>
            <person name="Wang L."/>
        </authorList>
    </citation>
    <scope>NUCLEOTIDE SEQUENCE [LARGE SCALE GENOMIC DNA]</scope>
    <source>
        <strain evidence="2 3">CBS 8904</strain>
    </source>
</reference>
<keyword evidence="3" id="KW-1185">Reference proteome</keyword>
<feature type="chain" id="PRO_5003852874" description="Zn(2)-C6 fungal-type domain-containing protein" evidence="1">
    <location>
        <begin position="24"/>
        <end position="307"/>
    </location>
</feature>